<dbReference type="Proteomes" id="UP001140949">
    <property type="component" value="Unassembled WGS sequence"/>
</dbReference>
<keyword evidence="2" id="KW-1185">Reference proteome</keyword>
<gene>
    <name evidence="1" type="ORF">M6B38_105365</name>
</gene>
<dbReference type="AlphaFoldDB" id="A0AAX6ERQ6"/>
<evidence type="ECO:0000313" key="1">
    <source>
        <dbReference type="EMBL" id="KAJ6806754.1"/>
    </source>
</evidence>
<organism evidence="1 2">
    <name type="scientific">Iris pallida</name>
    <name type="common">Sweet iris</name>
    <dbReference type="NCBI Taxonomy" id="29817"/>
    <lineage>
        <taxon>Eukaryota</taxon>
        <taxon>Viridiplantae</taxon>
        <taxon>Streptophyta</taxon>
        <taxon>Embryophyta</taxon>
        <taxon>Tracheophyta</taxon>
        <taxon>Spermatophyta</taxon>
        <taxon>Magnoliopsida</taxon>
        <taxon>Liliopsida</taxon>
        <taxon>Asparagales</taxon>
        <taxon>Iridaceae</taxon>
        <taxon>Iridoideae</taxon>
        <taxon>Irideae</taxon>
        <taxon>Iris</taxon>
    </lineage>
</organism>
<sequence length="113" mass="12255">MAASFTTLANVRPTIAVPRSDGRSALRAPPARLQDFRKCPSSAKKISSLSSIAAAAPSFFSLTRSSSLYRVRTRFASTTRSEAEASSLPPPPPPLQRLNLLYSLRSHKKSILI</sequence>
<accession>A0AAX6ERQ6</accession>
<proteinExistence type="predicted"/>
<protein>
    <submittedName>
        <fullName evidence="1">Photosynthetic NDH subunit of lumenal location 5, chloroplastic-like</fullName>
    </submittedName>
</protein>
<reference evidence="1" key="1">
    <citation type="journal article" date="2023" name="GigaByte">
        <title>Genome assembly of the bearded iris, Iris pallida Lam.</title>
        <authorList>
            <person name="Bruccoleri R.E."/>
            <person name="Oakeley E.J."/>
            <person name="Faust A.M.E."/>
            <person name="Altorfer M."/>
            <person name="Dessus-Babus S."/>
            <person name="Burckhardt D."/>
            <person name="Oertli M."/>
            <person name="Naumann U."/>
            <person name="Petersen F."/>
            <person name="Wong J."/>
        </authorList>
    </citation>
    <scope>NUCLEOTIDE SEQUENCE</scope>
    <source>
        <strain evidence="1">GSM-AAB239-AS_SAM_17_03QT</strain>
    </source>
</reference>
<dbReference type="EMBL" id="JANAVB010034418">
    <property type="protein sequence ID" value="KAJ6806754.1"/>
    <property type="molecule type" value="Genomic_DNA"/>
</dbReference>
<comment type="caution">
    <text evidence="1">The sequence shown here is derived from an EMBL/GenBank/DDBJ whole genome shotgun (WGS) entry which is preliminary data.</text>
</comment>
<name>A0AAX6ERQ6_IRIPA</name>
<reference evidence="1" key="2">
    <citation type="submission" date="2023-04" db="EMBL/GenBank/DDBJ databases">
        <authorList>
            <person name="Bruccoleri R.E."/>
            <person name="Oakeley E.J."/>
            <person name="Faust A.-M."/>
            <person name="Dessus-Babus S."/>
            <person name="Altorfer M."/>
            <person name="Burckhardt D."/>
            <person name="Oertli M."/>
            <person name="Naumann U."/>
            <person name="Petersen F."/>
            <person name="Wong J."/>
        </authorList>
    </citation>
    <scope>NUCLEOTIDE SEQUENCE</scope>
    <source>
        <strain evidence="1">GSM-AAB239-AS_SAM_17_03QT</strain>
        <tissue evidence="1">Leaf</tissue>
    </source>
</reference>
<evidence type="ECO:0000313" key="2">
    <source>
        <dbReference type="Proteomes" id="UP001140949"/>
    </source>
</evidence>